<evidence type="ECO:0000256" key="2">
    <source>
        <dbReference type="ARBA" id="ARBA00012182"/>
    </source>
</evidence>
<keyword evidence="3" id="KW-0489">Methyltransferase</keyword>
<dbReference type="InterPro" id="IPR046341">
    <property type="entry name" value="SET_dom_sf"/>
</dbReference>
<feature type="domain" description="SET" evidence="11">
    <location>
        <begin position="2"/>
        <end position="118"/>
    </location>
</feature>
<dbReference type="InterPro" id="IPR003616">
    <property type="entry name" value="Post-SET_dom"/>
</dbReference>
<evidence type="ECO:0000259" key="11">
    <source>
        <dbReference type="PROSITE" id="PS50280"/>
    </source>
</evidence>
<accession>A0AAW1PPQ3</accession>
<dbReference type="Pfam" id="PF00856">
    <property type="entry name" value="SET"/>
    <property type="match status" value="1"/>
</dbReference>
<dbReference type="GO" id="GO:0140999">
    <property type="term" value="F:histone H3K4 trimethyltransferase activity"/>
    <property type="evidence" value="ECO:0007669"/>
    <property type="project" value="UniProtKB-EC"/>
</dbReference>
<dbReference type="InterPro" id="IPR001214">
    <property type="entry name" value="SET_dom"/>
</dbReference>
<feature type="domain" description="Post-SET" evidence="12">
    <location>
        <begin position="141"/>
        <end position="156"/>
    </location>
</feature>
<dbReference type="Proteomes" id="UP001489004">
    <property type="component" value="Unassembled WGS sequence"/>
</dbReference>
<evidence type="ECO:0000256" key="7">
    <source>
        <dbReference type="ARBA" id="ARBA00023242"/>
    </source>
</evidence>
<keyword evidence="6" id="KW-0156">Chromatin regulator</keyword>
<comment type="catalytic activity">
    <reaction evidence="8">
        <text>L-lysyl(4)-[histone H3] + 3 S-adenosyl-L-methionine = N(6),N(6),N(6)-trimethyl-L-lysyl(4)-[histone H3] + 3 S-adenosyl-L-homocysteine + 3 H(+)</text>
        <dbReference type="Rhea" id="RHEA:60260"/>
        <dbReference type="Rhea" id="RHEA-COMP:15537"/>
        <dbReference type="Rhea" id="RHEA-COMP:15547"/>
        <dbReference type="ChEBI" id="CHEBI:15378"/>
        <dbReference type="ChEBI" id="CHEBI:29969"/>
        <dbReference type="ChEBI" id="CHEBI:57856"/>
        <dbReference type="ChEBI" id="CHEBI:59789"/>
        <dbReference type="ChEBI" id="CHEBI:61961"/>
        <dbReference type="EC" id="2.1.1.354"/>
    </reaction>
</comment>
<comment type="subcellular location">
    <subcellularLocation>
        <location evidence="1">Nucleus</location>
    </subcellularLocation>
</comment>
<dbReference type="GO" id="GO:0048188">
    <property type="term" value="C:Set1C/COMPASS complex"/>
    <property type="evidence" value="ECO:0007669"/>
    <property type="project" value="TreeGrafter"/>
</dbReference>
<dbReference type="InterPro" id="IPR044570">
    <property type="entry name" value="Set1-like"/>
</dbReference>
<keyword evidence="4" id="KW-0808">Transferase</keyword>
<organism evidence="13 14">
    <name type="scientific">[Myrmecia] bisecta</name>
    <dbReference type="NCBI Taxonomy" id="41462"/>
    <lineage>
        <taxon>Eukaryota</taxon>
        <taxon>Viridiplantae</taxon>
        <taxon>Chlorophyta</taxon>
        <taxon>core chlorophytes</taxon>
        <taxon>Trebouxiophyceae</taxon>
        <taxon>Trebouxiales</taxon>
        <taxon>Trebouxiaceae</taxon>
        <taxon>Myrmecia</taxon>
    </lineage>
</organism>
<evidence type="ECO:0000259" key="12">
    <source>
        <dbReference type="PROSITE" id="PS50868"/>
    </source>
</evidence>
<keyword evidence="7" id="KW-0539">Nucleus</keyword>
<dbReference type="PANTHER" id="PTHR45814">
    <property type="entry name" value="HISTONE-LYSINE N-METHYLTRANSFERASE SETD1"/>
    <property type="match status" value="1"/>
</dbReference>
<dbReference type="EC" id="2.1.1.354" evidence="2"/>
<reference evidence="13 14" key="1">
    <citation type="journal article" date="2024" name="Nat. Commun.">
        <title>Phylogenomics reveals the evolutionary origins of lichenization in chlorophyte algae.</title>
        <authorList>
            <person name="Puginier C."/>
            <person name="Libourel C."/>
            <person name="Otte J."/>
            <person name="Skaloud P."/>
            <person name="Haon M."/>
            <person name="Grisel S."/>
            <person name="Petersen M."/>
            <person name="Berrin J.G."/>
            <person name="Delaux P.M."/>
            <person name="Dal Grande F."/>
            <person name="Keller J."/>
        </authorList>
    </citation>
    <scope>NUCLEOTIDE SEQUENCE [LARGE SCALE GENOMIC DNA]</scope>
    <source>
        <strain evidence="13 14">SAG 2043</strain>
    </source>
</reference>
<dbReference type="GO" id="GO:0032259">
    <property type="term" value="P:methylation"/>
    <property type="evidence" value="ECO:0007669"/>
    <property type="project" value="UniProtKB-KW"/>
</dbReference>
<comment type="caution">
    <text evidence="13">The sequence shown here is derived from an EMBL/GenBank/DDBJ whole genome shotgun (WGS) entry which is preliminary data.</text>
</comment>
<protein>
    <recommendedName>
        <fullName evidence="2">[histone H3]-lysine(4) N-trimethyltransferase</fullName>
        <ecNumber evidence="2">2.1.1.354</ecNumber>
    </recommendedName>
</protein>
<gene>
    <name evidence="13" type="ORF">WJX72_004247</name>
</gene>
<evidence type="ECO:0000256" key="10">
    <source>
        <dbReference type="ARBA" id="ARBA00049129"/>
    </source>
</evidence>
<evidence type="ECO:0000256" key="9">
    <source>
        <dbReference type="ARBA" id="ARBA00047583"/>
    </source>
</evidence>
<comment type="catalytic activity">
    <reaction evidence="10">
        <text>N(6),N(6)-dimethyl-L-lysyl(4)-[histone H3] + S-adenosyl-L-methionine = N(6),N(6),N(6)-trimethyl-L-lysyl(4)-[histone H3] + S-adenosyl-L-homocysteine + H(+)</text>
        <dbReference type="Rhea" id="RHEA:60272"/>
        <dbReference type="Rhea" id="RHEA-COMP:15537"/>
        <dbReference type="Rhea" id="RHEA-COMP:15540"/>
        <dbReference type="ChEBI" id="CHEBI:15378"/>
        <dbReference type="ChEBI" id="CHEBI:57856"/>
        <dbReference type="ChEBI" id="CHEBI:59789"/>
        <dbReference type="ChEBI" id="CHEBI:61961"/>
        <dbReference type="ChEBI" id="CHEBI:61976"/>
    </reaction>
</comment>
<dbReference type="PANTHER" id="PTHR45814:SF2">
    <property type="entry name" value="HISTONE-LYSINE N-METHYLTRANSFERASE SETD1"/>
    <property type="match status" value="1"/>
</dbReference>
<dbReference type="SUPFAM" id="SSF82199">
    <property type="entry name" value="SET domain"/>
    <property type="match status" value="1"/>
</dbReference>
<evidence type="ECO:0000256" key="3">
    <source>
        <dbReference type="ARBA" id="ARBA00022603"/>
    </source>
</evidence>
<keyword evidence="5" id="KW-0949">S-adenosyl-L-methionine</keyword>
<comment type="catalytic activity">
    <reaction evidence="9">
        <text>N(6)-methyl-L-lysyl(4)-[histone H3] + S-adenosyl-L-methionine = N(6),N(6)-dimethyl-L-lysyl(4)-[histone H3] + S-adenosyl-L-homocysteine + H(+)</text>
        <dbReference type="Rhea" id="RHEA:60268"/>
        <dbReference type="Rhea" id="RHEA-COMP:15540"/>
        <dbReference type="Rhea" id="RHEA-COMP:15543"/>
        <dbReference type="ChEBI" id="CHEBI:15378"/>
        <dbReference type="ChEBI" id="CHEBI:57856"/>
        <dbReference type="ChEBI" id="CHEBI:59789"/>
        <dbReference type="ChEBI" id="CHEBI:61929"/>
        <dbReference type="ChEBI" id="CHEBI:61976"/>
    </reaction>
</comment>
<evidence type="ECO:0000256" key="6">
    <source>
        <dbReference type="ARBA" id="ARBA00022853"/>
    </source>
</evidence>
<evidence type="ECO:0000313" key="13">
    <source>
        <dbReference type="EMBL" id="KAK9810068.1"/>
    </source>
</evidence>
<evidence type="ECO:0000256" key="5">
    <source>
        <dbReference type="ARBA" id="ARBA00022691"/>
    </source>
</evidence>
<evidence type="ECO:0000256" key="1">
    <source>
        <dbReference type="ARBA" id="ARBA00004123"/>
    </source>
</evidence>
<sequence>MHRFVVRRSSIAEQGVFTTEYVSAAEMIMEYVGELVRRPLSDIRERSYKRTGWGLYFFAIDADFVIDATMRGNMARYINHSCNPNCVAKLADVEGRRRVFIVSKHELAPGEELTYDYCLSSEQPNKSAWGDEHEPTSPRTAAIPCNCGATNCRGHL</sequence>
<dbReference type="Gene3D" id="2.170.270.10">
    <property type="entry name" value="SET domain"/>
    <property type="match status" value="1"/>
</dbReference>
<proteinExistence type="predicted"/>
<name>A0AAW1PPQ3_9CHLO</name>
<evidence type="ECO:0000313" key="14">
    <source>
        <dbReference type="Proteomes" id="UP001489004"/>
    </source>
</evidence>
<dbReference type="EMBL" id="JALJOR010000010">
    <property type="protein sequence ID" value="KAK9810068.1"/>
    <property type="molecule type" value="Genomic_DNA"/>
</dbReference>
<keyword evidence="14" id="KW-1185">Reference proteome</keyword>
<dbReference type="AlphaFoldDB" id="A0AAW1PPQ3"/>
<evidence type="ECO:0000256" key="4">
    <source>
        <dbReference type="ARBA" id="ARBA00022679"/>
    </source>
</evidence>
<evidence type="ECO:0000256" key="8">
    <source>
        <dbReference type="ARBA" id="ARBA00047571"/>
    </source>
</evidence>
<dbReference type="PROSITE" id="PS50280">
    <property type="entry name" value="SET"/>
    <property type="match status" value="1"/>
</dbReference>
<dbReference type="SMART" id="SM00317">
    <property type="entry name" value="SET"/>
    <property type="match status" value="1"/>
</dbReference>
<dbReference type="PROSITE" id="PS50868">
    <property type="entry name" value="POST_SET"/>
    <property type="match status" value="1"/>
</dbReference>